<protein>
    <recommendedName>
        <fullName evidence="2">DUF6533 domain-containing protein</fullName>
    </recommendedName>
</protein>
<keyword evidence="1" id="KW-0812">Transmembrane</keyword>
<name>A0A9P5ZW31_PLEER</name>
<proteinExistence type="predicted"/>
<dbReference type="Proteomes" id="UP000807025">
    <property type="component" value="Unassembled WGS sequence"/>
</dbReference>
<evidence type="ECO:0000313" key="3">
    <source>
        <dbReference type="EMBL" id="KAF9495019.1"/>
    </source>
</evidence>
<dbReference type="Pfam" id="PF20151">
    <property type="entry name" value="DUF6533"/>
    <property type="match status" value="1"/>
</dbReference>
<evidence type="ECO:0000259" key="2">
    <source>
        <dbReference type="Pfam" id="PF20151"/>
    </source>
</evidence>
<keyword evidence="1" id="KW-0472">Membrane</keyword>
<evidence type="ECO:0000313" key="4">
    <source>
        <dbReference type="Proteomes" id="UP000807025"/>
    </source>
</evidence>
<dbReference type="InterPro" id="IPR045340">
    <property type="entry name" value="DUF6533"/>
</dbReference>
<reference evidence="3" key="1">
    <citation type="submission" date="2020-11" db="EMBL/GenBank/DDBJ databases">
        <authorList>
            <consortium name="DOE Joint Genome Institute"/>
            <person name="Ahrendt S."/>
            <person name="Riley R."/>
            <person name="Andreopoulos W."/>
            <person name="Labutti K."/>
            <person name="Pangilinan J."/>
            <person name="Ruiz-Duenas F.J."/>
            <person name="Barrasa J.M."/>
            <person name="Sanchez-Garcia M."/>
            <person name="Camarero S."/>
            <person name="Miyauchi S."/>
            <person name="Serrano A."/>
            <person name="Linde D."/>
            <person name="Babiker R."/>
            <person name="Drula E."/>
            <person name="Ayuso-Fernandez I."/>
            <person name="Pacheco R."/>
            <person name="Padilla G."/>
            <person name="Ferreira P."/>
            <person name="Barriuso J."/>
            <person name="Kellner H."/>
            <person name="Castanera R."/>
            <person name="Alfaro M."/>
            <person name="Ramirez L."/>
            <person name="Pisabarro A.G."/>
            <person name="Kuo A."/>
            <person name="Tritt A."/>
            <person name="Lipzen A."/>
            <person name="He G."/>
            <person name="Yan M."/>
            <person name="Ng V."/>
            <person name="Cullen D."/>
            <person name="Martin F."/>
            <person name="Rosso M.-N."/>
            <person name="Henrissat B."/>
            <person name="Hibbett D."/>
            <person name="Martinez A.T."/>
            <person name="Grigoriev I.V."/>
        </authorList>
    </citation>
    <scope>NUCLEOTIDE SEQUENCE</scope>
    <source>
        <strain evidence="3">ATCC 90797</strain>
    </source>
</reference>
<dbReference type="AlphaFoldDB" id="A0A9P5ZW31"/>
<organism evidence="3 4">
    <name type="scientific">Pleurotus eryngii</name>
    <name type="common">Boletus of the steppes</name>
    <dbReference type="NCBI Taxonomy" id="5323"/>
    <lineage>
        <taxon>Eukaryota</taxon>
        <taxon>Fungi</taxon>
        <taxon>Dikarya</taxon>
        <taxon>Basidiomycota</taxon>
        <taxon>Agaricomycotina</taxon>
        <taxon>Agaricomycetes</taxon>
        <taxon>Agaricomycetidae</taxon>
        <taxon>Agaricales</taxon>
        <taxon>Pleurotineae</taxon>
        <taxon>Pleurotaceae</taxon>
        <taxon>Pleurotus</taxon>
    </lineage>
</organism>
<accession>A0A9P5ZW31</accession>
<comment type="caution">
    <text evidence="3">The sequence shown here is derived from an EMBL/GenBank/DDBJ whole genome shotgun (WGS) entry which is preliminary data.</text>
</comment>
<sequence length="254" mass="29168">MCTPSVTVSSLTFLLWDYFVTLPDEVEFFWTGKWSYLRVLFFVNRYQVISWQIFHTIGIFMVARPGLEQVGRAWVHNMLTISAFTMTTSVQLILSFRVYRLYNRTKWIIGFFTVLLLAAITAQLYVVIKLSPEVTSIMLPFLHITCQPTLGAVSHLYLGPITAICFDIPAFLLVLLRGITHFRVQKAAGFRGSSLVRLLVWDSVLYFLMIVVVYTIIIISYVKFPDIESFMTFGYGFSVISIAASQMLINLRKH</sequence>
<feature type="transmembrane region" description="Helical" evidence="1">
    <location>
        <begin position="107"/>
        <end position="128"/>
    </location>
</feature>
<gene>
    <name evidence="3" type="ORF">BDN71DRAFT_913455</name>
</gene>
<feature type="transmembrane region" description="Helical" evidence="1">
    <location>
        <begin position="157"/>
        <end position="177"/>
    </location>
</feature>
<evidence type="ECO:0000256" key="1">
    <source>
        <dbReference type="SAM" id="Phobius"/>
    </source>
</evidence>
<feature type="transmembrane region" description="Helical" evidence="1">
    <location>
        <begin position="73"/>
        <end position="95"/>
    </location>
</feature>
<feature type="domain" description="DUF6533" evidence="2">
    <location>
        <begin position="6"/>
        <end position="46"/>
    </location>
</feature>
<keyword evidence="4" id="KW-1185">Reference proteome</keyword>
<feature type="transmembrane region" description="Helical" evidence="1">
    <location>
        <begin position="48"/>
        <end position="67"/>
    </location>
</feature>
<keyword evidence="1" id="KW-1133">Transmembrane helix</keyword>
<feature type="transmembrane region" description="Helical" evidence="1">
    <location>
        <begin position="198"/>
        <end position="221"/>
    </location>
</feature>
<feature type="transmembrane region" description="Helical" evidence="1">
    <location>
        <begin position="233"/>
        <end position="251"/>
    </location>
</feature>
<dbReference type="EMBL" id="MU154566">
    <property type="protein sequence ID" value="KAF9495019.1"/>
    <property type="molecule type" value="Genomic_DNA"/>
</dbReference>
<dbReference type="OrthoDB" id="3023906at2759"/>